<evidence type="ECO:0000313" key="2">
    <source>
        <dbReference type="EMBL" id="ULT93521.1"/>
    </source>
</evidence>
<accession>A0AAE9AFC6</accession>
<proteinExistence type="predicted"/>
<dbReference type="KEGG" id="cbr:CBG_21619"/>
<protein>
    <submittedName>
        <fullName evidence="2">Uncharacterized protein</fullName>
    </submittedName>
</protein>
<dbReference type="OMA" id="CTIDRIV"/>
<reference evidence="2 3" key="1">
    <citation type="submission" date="2022-05" db="EMBL/GenBank/DDBJ databases">
        <title>Chromosome-level reference genomes for two strains of Caenorhabditis briggsae: an improved platform for comparative genomics.</title>
        <authorList>
            <person name="Stevens L."/>
            <person name="Andersen E.C."/>
        </authorList>
    </citation>
    <scope>NUCLEOTIDE SEQUENCE [LARGE SCALE GENOMIC DNA]</scope>
    <source>
        <strain evidence="2">QX1410_ONT</strain>
        <tissue evidence="2">Whole-organism</tissue>
    </source>
</reference>
<organism evidence="2 3">
    <name type="scientific">Caenorhabditis briggsae</name>
    <dbReference type="NCBI Taxonomy" id="6238"/>
    <lineage>
        <taxon>Eukaryota</taxon>
        <taxon>Metazoa</taxon>
        <taxon>Ecdysozoa</taxon>
        <taxon>Nematoda</taxon>
        <taxon>Chromadorea</taxon>
        <taxon>Rhabditida</taxon>
        <taxon>Rhabditina</taxon>
        <taxon>Rhabditomorpha</taxon>
        <taxon>Rhabditoidea</taxon>
        <taxon>Rhabditidae</taxon>
        <taxon>Peloderinae</taxon>
        <taxon>Caenorhabditis</taxon>
    </lineage>
</organism>
<dbReference type="EMBL" id="CP090894">
    <property type="protein sequence ID" value="ULT93521.1"/>
    <property type="molecule type" value="Genomic_DNA"/>
</dbReference>
<evidence type="ECO:0000256" key="1">
    <source>
        <dbReference type="SAM" id="SignalP"/>
    </source>
</evidence>
<feature type="signal peptide" evidence="1">
    <location>
        <begin position="1"/>
        <end position="18"/>
    </location>
</feature>
<feature type="chain" id="PRO_5042074582" evidence="1">
    <location>
        <begin position="19"/>
        <end position="211"/>
    </location>
</feature>
<sequence length="211" mass="23725">MFKFLTLLLVLVISSASAGRIVDYLLNMPIKNGCFEEHRKVLECVEPHEPFINLLELNLQQSSVYNIGLMRKVLQVSKNVSECIGEDLQCDSSKLVTFALNAGGYVGDKIYGDAFHCFINAQVPEIMENCTTDDLDPSELYNTTLIDETKDKYFECIAQQLYKVPSCKIGRIVDLYKAGHAAVDSYFDGVRFIDRADPAGLNLDELKYCDI</sequence>
<evidence type="ECO:0000313" key="3">
    <source>
        <dbReference type="Proteomes" id="UP000827892"/>
    </source>
</evidence>
<name>A0AAE9AFC6_CAEBR</name>
<dbReference type="RefSeq" id="XP_002632690.2">
    <property type="nucleotide sequence ID" value="XM_002632644.2"/>
</dbReference>
<keyword evidence="1" id="KW-0732">Signal</keyword>
<gene>
    <name evidence="2" type="ORF">L3Y34_003190</name>
</gene>
<dbReference type="Proteomes" id="UP000827892">
    <property type="component" value="Chromosome IV"/>
</dbReference>
<dbReference type="AlphaFoldDB" id="A0AAE9AFC6"/>